<dbReference type="InterPro" id="IPR002110">
    <property type="entry name" value="Ankyrin_rpt"/>
</dbReference>
<dbReference type="PANTHER" id="PTHR22677">
    <property type="entry name" value="ANKYRIN REPEAT DOMAIN-CONTAINING PROTEIN 60"/>
    <property type="match status" value="1"/>
</dbReference>
<evidence type="ECO:0000313" key="2">
    <source>
        <dbReference type="EMBL" id="KAF4467239.1"/>
    </source>
</evidence>
<proteinExistence type="predicted"/>
<evidence type="ECO:0000256" key="1">
    <source>
        <dbReference type="PROSITE-ProRule" id="PRU00023"/>
    </source>
</evidence>
<dbReference type="EMBL" id="JAADYS010000772">
    <property type="protein sequence ID" value="KAF4467239.1"/>
    <property type="molecule type" value="Genomic_DNA"/>
</dbReference>
<dbReference type="SMART" id="SM00248">
    <property type="entry name" value="ANK"/>
    <property type="match status" value="5"/>
</dbReference>
<dbReference type="Proteomes" id="UP000554235">
    <property type="component" value="Unassembled WGS sequence"/>
</dbReference>
<dbReference type="InterPro" id="IPR036770">
    <property type="entry name" value="Ankyrin_rpt-contain_sf"/>
</dbReference>
<dbReference type="PROSITE" id="PS50297">
    <property type="entry name" value="ANK_REP_REGION"/>
    <property type="match status" value="3"/>
</dbReference>
<dbReference type="InterPro" id="IPR039323">
    <property type="entry name" value="ANKRD_45/46/60"/>
</dbReference>
<accession>A0A8H4LFW3</accession>
<gene>
    <name evidence="2" type="ORF">FALBO_5898</name>
</gene>
<name>A0A8H4LFW3_9HYPO</name>
<dbReference type="SUPFAM" id="SSF48403">
    <property type="entry name" value="Ankyrin repeat"/>
    <property type="match status" value="1"/>
</dbReference>
<feature type="repeat" description="ANK" evidence="1">
    <location>
        <begin position="83"/>
        <end position="116"/>
    </location>
</feature>
<reference evidence="2 3" key="1">
    <citation type="submission" date="2020-01" db="EMBL/GenBank/DDBJ databases">
        <title>Identification and distribution of gene clusters putatively required for synthesis of sphingolipid metabolism inhibitors in phylogenetically diverse species of the filamentous fungus Fusarium.</title>
        <authorList>
            <person name="Kim H.-S."/>
            <person name="Busman M."/>
            <person name="Brown D.W."/>
            <person name="Divon H."/>
            <person name="Uhlig S."/>
            <person name="Proctor R.H."/>
        </authorList>
    </citation>
    <scope>NUCLEOTIDE SEQUENCE [LARGE SCALE GENOMIC DNA]</scope>
    <source>
        <strain evidence="2 3">NRRL 20459</strain>
    </source>
</reference>
<organism evidence="2 3">
    <name type="scientific">Fusarium albosuccineum</name>
    <dbReference type="NCBI Taxonomy" id="1237068"/>
    <lineage>
        <taxon>Eukaryota</taxon>
        <taxon>Fungi</taxon>
        <taxon>Dikarya</taxon>
        <taxon>Ascomycota</taxon>
        <taxon>Pezizomycotina</taxon>
        <taxon>Sordariomycetes</taxon>
        <taxon>Hypocreomycetidae</taxon>
        <taxon>Hypocreales</taxon>
        <taxon>Nectriaceae</taxon>
        <taxon>Fusarium</taxon>
        <taxon>Fusarium decemcellulare species complex</taxon>
    </lineage>
</organism>
<dbReference type="PANTHER" id="PTHR22677:SF4">
    <property type="entry name" value="USHER SYNDROME TYPE-1G PROTEIN-LIKE PROTEIN"/>
    <property type="match status" value="1"/>
</dbReference>
<keyword evidence="3" id="KW-1185">Reference proteome</keyword>
<dbReference type="Pfam" id="PF12796">
    <property type="entry name" value="Ank_2"/>
    <property type="match status" value="2"/>
</dbReference>
<dbReference type="Gene3D" id="1.25.40.20">
    <property type="entry name" value="Ankyrin repeat-containing domain"/>
    <property type="match status" value="2"/>
</dbReference>
<feature type="repeat" description="ANK" evidence="1">
    <location>
        <begin position="151"/>
        <end position="184"/>
    </location>
</feature>
<evidence type="ECO:0000313" key="3">
    <source>
        <dbReference type="Proteomes" id="UP000554235"/>
    </source>
</evidence>
<comment type="caution">
    <text evidence="2">The sequence shown here is derived from an EMBL/GenBank/DDBJ whole genome shotgun (WGS) entry which is preliminary data.</text>
</comment>
<dbReference type="OrthoDB" id="426293at2759"/>
<dbReference type="PROSITE" id="PS50088">
    <property type="entry name" value="ANK_REPEAT"/>
    <property type="match status" value="3"/>
</dbReference>
<protein>
    <submittedName>
        <fullName evidence="2">Ankyrin repeat-containing</fullName>
    </submittedName>
</protein>
<sequence>MRFLSLPNEVILLIGENIASEADLNSLIRVNSRLHNILIGHIYRYNSNVCHSSALLWAAEHGQESTARKSLDAGSNVETVNEQDQTPLSLAAAQGHVPLVRLLLTYRDIDVNSRDENDQTPLSHAAEHGHEEVIKLLLARDSVDINARDCDGRTPLLVAAMQGFESIVRLLLQCNGIDINMRDEDGRTPLIAAAMFRRRKVANCLLQHADIDIKAQDCEGLTALWWARQYGYEFERKGL</sequence>
<dbReference type="AlphaFoldDB" id="A0A8H4LFW3"/>
<feature type="repeat" description="ANK" evidence="1">
    <location>
        <begin position="117"/>
        <end position="150"/>
    </location>
</feature>
<keyword evidence="1" id="KW-0040">ANK repeat</keyword>